<accession>A0A1I4TND3</accession>
<dbReference type="RefSeq" id="WP_139236763.1">
    <property type="nucleotide sequence ID" value="NZ_FOTW01000032.1"/>
</dbReference>
<dbReference type="PROSITE" id="PS51257">
    <property type="entry name" value="PROKAR_LIPOPROTEIN"/>
    <property type="match status" value="1"/>
</dbReference>
<evidence type="ECO:0000313" key="1">
    <source>
        <dbReference type="EMBL" id="SFM78166.1"/>
    </source>
</evidence>
<keyword evidence="2" id="KW-1185">Reference proteome</keyword>
<dbReference type="Proteomes" id="UP000199470">
    <property type="component" value="Unassembled WGS sequence"/>
</dbReference>
<proteinExistence type="predicted"/>
<name>A0A1I4TND3_9BURK</name>
<dbReference type="AlphaFoldDB" id="A0A1I4TND3"/>
<gene>
    <name evidence="1" type="ORF">SAMN02982985_05285</name>
</gene>
<dbReference type="EMBL" id="FOTW01000032">
    <property type="protein sequence ID" value="SFM78166.1"/>
    <property type="molecule type" value="Genomic_DNA"/>
</dbReference>
<sequence length="277" mass="30722">MSKIVIFVTTAAVFLSACGRSTPDTKALPTGQATAVQKCQYALVRSDVFDWQEGRIEVSDYTVSDTPDQSWVNASFTLQDSKNRLAETEVKSVLKRLVERIIDSCRSNPIQKSRIFLYPAGVTAGESANWIARYDSASNPETTIHYNLLKDERKDKYLCIDKVEPGRSLDVDPKLPPVRQRKIIGTWAQSTFNLTLSLEQVGAKVYSVRRNAYCKSGDRGEMLKTGPGKRYSVIGSGTGDYYEVLPSGDLGVFDRDGRVDTLPIHFALHPASTGNKE</sequence>
<evidence type="ECO:0000313" key="2">
    <source>
        <dbReference type="Proteomes" id="UP000199470"/>
    </source>
</evidence>
<protein>
    <recommendedName>
        <fullName evidence="3">Lipoprotein</fullName>
    </recommendedName>
</protein>
<reference evidence="1 2" key="1">
    <citation type="submission" date="2016-10" db="EMBL/GenBank/DDBJ databases">
        <authorList>
            <person name="de Groot N.N."/>
        </authorList>
    </citation>
    <scope>NUCLEOTIDE SEQUENCE [LARGE SCALE GENOMIC DNA]</scope>
    <source>
        <strain evidence="1 2">ATCC 43154</strain>
    </source>
</reference>
<evidence type="ECO:0008006" key="3">
    <source>
        <dbReference type="Google" id="ProtNLM"/>
    </source>
</evidence>
<organism evidence="1 2">
    <name type="scientific">Rugamonas rubra</name>
    <dbReference type="NCBI Taxonomy" id="758825"/>
    <lineage>
        <taxon>Bacteria</taxon>
        <taxon>Pseudomonadati</taxon>
        <taxon>Pseudomonadota</taxon>
        <taxon>Betaproteobacteria</taxon>
        <taxon>Burkholderiales</taxon>
        <taxon>Oxalobacteraceae</taxon>
        <taxon>Telluria group</taxon>
        <taxon>Rugamonas</taxon>
    </lineage>
</organism>